<name>A0A1I0AHP5_9BACI</name>
<organism evidence="2 3">
    <name type="scientific">Oceanobacillus limi</name>
    <dbReference type="NCBI Taxonomy" id="930131"/>
    <lineage>
        <taxon>Bacteria</taxon>
        <taxon>Bacillati</taxon>
        <taxon>Bacillota</taxon>
        <taxon>Bacilli</taxon>
        <taxon>Bacillales</taxon>
        <taxon>Bacillaceae</taxon>
        <taxon>Oceanobacillus</taxon>
    </lineage>
</organism>
<proteinExistence type="predicted"/>
<dbReference type="STRING" id="930131.SAMN05216389_103256"/>
<evidence type="ECO:0000313" key="2">
    <source>
        <dbReference type="EMBL" id="SES93826.1"/>
    </source>
</evidence>
<dbReference type="InterPro" id="IPR006938">
    <property type="entry name" value="DUF624"/>
</dbReference>
<evidence type="ECO:0000256" key="1">
    <source>
        <dbReference type="SAM" id="Phobius"/>
    </source>
</evidence>
<dbReference type="Pfam" id="PF04854">
    <property type="entry name" value="DUF624"/>
    <property type="match status" value="1"/>
</dbReference>
<feature type="transmembrane region" description="Helical" evidence="1">
    <location>
        <begin position="79"/>
        <end position="98"/>
    </location>
</feature>
<keyword evidence="3" id="KW-1185">Reference proteome</keyword>
<evidence type="ECO:0000313" key="3">
    <source>
        <dbReference type="Proteomes" id="UP000198618"/>
    </source>
</evidence>
<feature type="transmembrane region" description="Helical" evidence="1">
    <location>
        <begin position="23"/>
        <end position="49"/>
    </location>
</feature>
<feature type="transmembrane region" description="Helical" evidence="1">
    <location>
        <begin position="174"/>
        <end position="196"/>
    </location>
</feature>
<dbReference type="EMBL" id="FOHE01000003">
    <property type="protein sequence ID" value="SES93826.1"/>
    <property type="molecule type" value="Genomic_DNA"/>
</dbReference>
<sequence length="208" mass="24527">MNHAGTGLYRILEWITRFAYMNLLWIFFTLVGGIVLGFYPSTLAMFAIVRDWLRGKADFPIFPTFWNYYKREFIKANQLGIFISLLFLLVGLDLYYIYSNMDHILSWTSIPLFAFMVLFLLFLFFIFPSFVHYDVKISKLIKNTFLIMLISPIYSFLMILSLIVVYFIMNALPALFFLFGGITYAFITMWLSLHAFDAIQQKQDRHPS</sequence>
<gene>
    <name evidence="2" type="ORF">SAMN05216389_103256</name>
</gene>
<reference evidence="2 3" key="1">
    <citation type="submission" date="2016-10" db="EMBL/GenBank/DDBJ databases">
        <authorList>
            <person name="de Groot N.N."/>
        </authorList>
    </citation>
    <scope>NUCLEOTIDE SEQUENCE [LARGE SCALE GENOMIC DNA]</scope>
    <source>
        <strain evidence="2 3">IBRC-M 10780</strain>
    </source>
</reference>
<feature type="transmembrane region" description="Helical" evidence="1">
    <location>
        <begin position="145"/>
        <end position="168"/>
    </location>
</feature>
<keyword evidence="1" id="KW-0472">Membrane</keyword>
<keyword evidence="1" id="KW-1133">Transmembrane helix</keyword>
<dbReference type="Proteomes" id="UP000198618">
    <property type="component" value="Unassembled WGS sequence"/>
</dbReference>
<accession>A0A1I0AHP5</accession>
<dbReference type="RefSeq" id="WP_090867676.1">
    <property type="nucleotide sequence ID" value="NZ_FOHE01000003.1"/>
</dbReference>
<keyword evidence="1" id="KW-0812">Transmembrane</keyword>
<dbReference type="OrthoDB" id="2182676at2"/>
<feature type="transmembrane region" description="Helical" evidence="1">
    <location>
        <begin position="110"/>
        <end position="133"/>
    </location>
</feature>
<protein>
    <submittedName>
        <fullName evidence="2">Uncharacterized membrane protein YesL</fullName>
    </submittedName>
</protein>
<dbReference type="AlphaFoldDB" id="A0A1I0AHP5"/>